<feature type="compositionally biased region" description="Basic and acidic residues" evidence="1">
    <location>
        <begin position="138"/>
        <end position="176"/>
    </location>
</feature>
<feature type="region of interest" description="Disordered" evidence="1">
    <location>
        <begin position="243"/>
        <end position="300"/>
    </location>
</feature>
<organism evidence="3">
    <name type="scientific">Alexandrium monilatum</name>
    <dbReference type="NCBI Taxonomy" id="311494"/>
    <lineage>
        <taxon>Eukaryota</taxon>
        <taxon>Sar</taxon>
        <taxon>Alveolata</taxon>
        <taxon>Dinophyceae</taxon>
        <taxon>Gonyaulacales</taxon>
        <taxon>Pyrocystaceae</taxon>
        <taxon>Alexandrium</taxon>
    </lineage>
</organism>
<sequence length="363" mass="40429">MAQVQAALFPRANEVMAPPRACRHLLALLLALAETAEARRHIERGTLAAARAGELRTVPKLSPKSDSLFFRHDFPDDLSPTAPLETDFDHPYPVVQESDKFDRDFVKDENSDRGEWQAQVEYDRLRTQMRELARQEEKARERKEELERELEAASAREKEVRDRRKQLREHGEDGVKDGATGGSETEHEMKGGKETKPVQGSSGKGSPGVAVDVSGATKEVEKELKDIEECKRRLAEAHAKLQALREEQKEVKEEERKAADSERAAEKVEAASEKEEAEAEGRRRGAQVEHEDALGAYRTERGELEDLEGRLEKAQARLLKLRSAGVDRNGGVYKSEARRGGVPAGIALLCVWSAVVATVLADP</sequence>
<protein>
    <submittedName>
        <fullName evidence="3">Uncharacterized protein</fullName>
    </submittedName>
</protein>
<reference evidence="3" key="1">
    <citation type="submission" date="2021-01" db="EMBL/GenBank/DDBJ databases">
        <authorList>
            <person name="Corre E."/>
            <person name="Pelletier E."/>
            <person name="Niang G."/>
            <person name="Scheremetjew M."/>
            <person name="Finn R."/>
            <person name="Kale V."/>
            <person name="Holt S."/>
            <person name="Cochrane G."/>
            <person name="Meng A."/>
            <person name="Brown T."/>
            <person name="Cohen L."/>
        </authorList>
    </citation>
    <scope>NUCLEOTIDE SEQUENCE</scope>
    <source>
        <strain evidence="3">CCMP3105</strain>
    </source>
</reference>
<name>A0A7S4SVK0_9DINO</name>
<evidence type="ECO:0000256" key="1">
    <source>
        <dbReference type="SAM" id="MobiDB-lite"/>
    </source>
</evidence>
<feature type="region of interest" description="Disordered" evidence="1">
    <location>
        <begin position="138"/>
        <end position="223"/>
    </location>
</feature>
<gene>
    <name evidence="3" type="ORF">AMON00008_LOCUS57323</name>
</gene>
<evidence type="ECO:0000256" key="2">
    <source>
        <dbReference type="SAM" id="SignalP"/>
    </source>
</evidence>
<accession>A0A7S4SVK0</accession>
<feature type="signal peptide" evidence="2">
    <location>
        <begin position="1"/>
        <end position="38"/>
    </location>
</feature>
<evidence type="ECO:0000313" key="3">
    <source>
        <dbReference type="EMBL" id="CAE4657181.1"/>
    </source>
</evidence>
<feature type="chain" id="PRO_5030515683" evidence="2">
    <location>
        <begin position="39"/>
        <end position="363"/>
    </location>
</feature>
<dbReference type="EMBL" id="HBNR01080275">
    <property type="protein sequence ID" value="CAE4657181.1"/>
    <property type="molecule type" value="Transcribed_RNA"/>
</dbReference>
<keyword evidence="2" id="KW-0732">Signal</keyword>
<dbReference type="AlphaFoldDB" id="A0A7S4SVK0"/>
<proteinExistence type="predicted"/>
<feature type="compositionally biased region" description="Basic and acidic residues" evidence="1">
    <location>
        <begin position="184"/>
        <end position="196"/>
    </location>
</feature>